<dbReference type="KEGG" id="ctp:CTRG_04989"/>
<evidence type="ECO:0000313" key="2">
    <source>
        <dbReference type="EMBL" id="EER31259.1"/>
    </source>
</evidence>
<feature type="chain" id="PRO_5012971730" description="Extracellular membrane protein CFEM domain-containing protein" evidence="1">
    <location>
        <begin position="16"/>
        <end position="142"/>
    </location>
</feature>
<dbReference type="VEuPathDB" id="FungiDB:CTRG_04989"/>
<gene>
    <name evidence="2" type="ORF">CTRG_04989</name>
</gene>
<keyword evidence="3" id="KW-1185">Reference proteome</keyword>
<dbReference type="Proteomes" id="UP000002037">
    <property type="component" value="Unassembled WGS sequence"/>
</dbReference>
<dbReference type="RefSeq" id="XP_002550691.1">
    <property type="nucleotide sequence ID" value="XM_002550645.1"/>
</dbReference>
<dbReference type="EMBL" id="GG692401">
    <property type="protein sequence ID" value="EER31259.1"/>
    <property type="molecule type" value="Genomic_DNA"/>
</dbReference>
<organism evidence="2 3">
    <name type="scientific">Candida tropicalis (strain ATCC MYA-3404 / T1)</name>
    <name type="common">Yeast</name>
    <dbReference type="NCBI Taxonomy" id="294747"/>
    <lineage>
        <taxon>Eukaryota</taxon>
        <taxon>Fungi</taxon>
        <taxon>Dikarya</taxon>
        <taxon>Ascomycota</taxon>
        <taxon>Saccharomycotina</taxon>
        <taxon>Pichiomycetes</taxon>
        <taxon>Debaryomycetaceae</taxon>
        <taxon>Candida/Lodderomyces clade</taxon>
        <taxon>Candida</taxon>
    </lineage>
</organism>
<accession>C5MFZ6</accession>
<reference evidence="2 3" key="1">
    <citation type="journal article" date="2009" name="Nature">
        <title>Evolution of pathogenicity and sexual reproduction in eight Candida genomes.</title>
        <authorList>
            <person name="Butler G."/>
            <person name="Rasmussen M.D."/>
            <person name="Lin M.F."/>
            <person name="Santos M.A."/>
            <person name="Sakthikumar S."/>
            <person name="Munro C.A."/>
            <person name="Rheinbay E."/>
            <person name="Grabherr M."/>
            <person name="Forche A."/>
            <person name="Reedy J.L."/>
            <person name="Agrafioti I."/>
            <person name="Arnaud M.B."/>
            <person name="Bates S."/>
            <person name="Brown A.J."/>
            <person name="Brunke S."/>
            <person name="Costanzo M.C."/>
            <person name="Fitzpatrick D.A."/>
            <person name="de Groot P.W."/>
            <person name="Harris D."/>
            <person name="Hoyer L.L."/>
            <person name="Hube B."/>
            <person name="Klis F.M."/>
            <person name="Kodira C."/>
            <person name="Lennard N."/>
            <person name="Logue M.E."/>
            <person name="Martin R."/>
            <person name="Neiman A.M."/>
            <person name="Nikolaou E."/>
            <person name="Quail M.A."/>
            <person name="Quinn J."/>
            <person name="Santos M.C."/>
            <person name="Schmitzberger F.F."/>
            <person name="Sherlock G."/>
            <person name="Shah P."/>
            <person name="Silverstein K.A."/>
            <person name="Skrzypek M.S."/>
            <person name="Soll D."/>
            <person name="Staggs R."/>
            <person name="Stansfield I."/>
            <person name="Stumpf M.P."/>
            <person name="Sudbery P.E."/>
            <person name="Srikantha T."/>
            <person name="Zeng Q."/>
            <person name="Berman J."/>
            <person name="Berriman M."/>
            <person name="Heitman J."/>
            <person name="Gow N.A."/>
            <person name="Lorenz M.C."/>
            <person name="Birren B.W."/>
            <person name="Kellis M."/>
            <person name="Cuomo C.A."/>
        </authorList>
    </citation>
    <scope>NUCLEOTIDE SEQUENCE [LARGE SCALE GENOMIC DNA]</scope>
    <source>
        <strain evidence="3">ATCC MYA-3404 / T1</strain>
    </source>
</reference>
<sequence>MNKFIIFSIIGLASSLDIFEFINKDICSSDSCVTSGITMANICGEKGSTDYECLCNNMPNSFYNEMFNCTQSCEMEDHLGGVSSGAEVQEFYCGLQRANAESNVDAAGSSSSSSRASSSSSGGNANSNYYVSFIGLVLASLI</sequence>
<dbReference type="OrthoDB" id="10558009at2759"/>
<proteinExistence type="predicted"/>
<feature type="signal peptide" evidence="1">
    <location>
        <begin position="1"/>
        <end position="15"/>
    </location>
</feature>
<dbReference type="AlphaFoldDB" id="C5MFZ6"/>
<dbReference type="HOGENOM" id="CLU_1815553_0_0_1"/>
<evidence type="ECO:0008006" key="4">
    <source>
        <dbReference type="Google" id="ProtNLM"/>
    </source>
</evidence>
<keyword evidence="1" id="KW-0732">Signal</keyword>
<dbReference type="GeneID" id="8299063"/>
<evidence type="ECO:0000256" key="1">
    <source>
        <dbReference type="SAM" id="SignalP"/>
    </source>
</evidence>
<evidence type="ECO:0000313" key="3">
    <source>
        <dbReference type="Proteomes" id="UP000002037"/>
    </source>
</evidence>
<name>C5MFZ6_CANTT</name>
<protein>
    <recommendedName>
        <fullName evidence="4">Extracellular membrane protein CFEM domain-containing protein</fullName>
    </recommendedName>
</protein>